<accession>A0A972JML1</accession>
<reference evidence="6" key="1">
    <citation type="submission" date="2020-04" db="EMBL/GenBank/DDBJ databases">
        <title>Description of Shewanella salipaludis sp. nov., isolated from a salt marsh.</title>
        <authorList>
            <person name="Park S."/>
            <person name="Yoon J.-H."/>
        </authorList>
    </citation>
    <scope>NUCLEOTIDE SEQUENCE</scope>
    <source>
        <strain evidence="6">SHSM-M6</strain>
    </source>
</reference>
<dbReference type="InterPro" id="IPR016032">
    <property type="entry name" value="Sig_transdc_resp-reg_C-effctor"/>
</dbReference>
<comment type="caution">
    <text evidence="6">The sequence shown here is derived from an EMBL/GenBank/DDBJ whole genome shotgun (WGS) entry which is preliminary data.</text>
</comment>
<dbReference type="RefSeq" id="WP_169565346.1">
    <property type="nucleotide sequence ID" value="NZ_JAAXYH010000014.1"/>
</dbReference>
<evidence type="ECO:0000313" key="6">
    <source>
        <dbReference type="EMBL" id="NMH66622.1"/>
    </source>
</evidence>
<dbReference type="InterPro" id="IPR001789">
    <property type="entry name" value="Sig_transdc_resp-reg_receiver"/>
</dbReference>
<dbReference type="InterPro" id="IPR001867">
    <property type="entry name" value="OmpR/PhoB-type_DNA-bd"/>
</dbReference>
<dbReference type="GO" id="GO:0003677">
    <property type="term" value="F:DNA binding"/>
    <property type="evidence" value="ECO:0007669"/>
    <property type="project" value="UniProtKB-UniRule"/>
</dbReference>
<protein>
    <submittedName>
        <fullName evidence="6">Response regulator</fullName>
    </submittedName>
</protein>
<dbReference type="SUPFAM" id="SSF52172">
    <property type="entry name" value="CheY-like"/>
    <property type="match status" value="1"/>
</dbReference>
<dbReference type="PROSITE" id="PS51755">
    <property type="entry name" value="OMPR_PHOB"/>
    <property type="match status" value="1"/>
</dbReference>
<dbReference type="Gene3D" id="3.40.50.2300">
    <property type="match status" value="1"/>
</dbReference>
<keyword evidence="1 3" id="KW-0238">DNA-binding</keyword>
<evidence type="ECO:0000259" key="4">
    <source>
        <dbReference type="PROSITE" id="PS50110"/>
    </source>
</evidence>
<keyword evidence="2" id="KW-0597">Phosphoprotein</keyword>
<dbReference type="Gene3D" id="1.10.10.10">
    <property type="entry name" value="Winged helix-like DNA-binding domain superfamily/Winged helix DNA-binding domain"/>
    <property type="match status" value="1"/>
</dbReference>
<evidence type="ECO:0000313" key="7">
    <source>
        <dbReference type="Proteomes" id="UP000737113"/>
    </source>
</evidence>
<feature type="DNA-binding region" description="OmpR/PhoB-type" evidence="3">
    <location>
        <begin position="1"/>
        <end position="98"/>
    </location>
</feature>
<dbReference type="GO" id="GO:0006355">
    <property type="term" value="P:regulation of DNA-templated transcription"/>
    <property type="evidence" value="ECO:0007669"/>
    <property type="project" value="InterPro"/>
</dbReference>
<evidence type="ECO:0000259" key="5">
    <source>
        <dbReference type="PROSITE" id="PS51755"/>
    </source>
</evidence>
<gene>
    <name evidence="6" type="ORF">HC757_15810</name>
</gene>
<dbReference type="InterPro" id="IPR011006">
    <property type="entry name" value="CheY-like_superfamily"/>
</dbReference>
<dbReference type="PROSITE" id="PS50110">
    <property type="entry name" value="RESPONSE_REGULATORY"/>
    <property type="match status" value="1"/>
</dbReference>
<sequence>MHYRFDAFSIDITRRSLSCNGTPMNCDDRVISLLELLIEAYPAHCDQALLLERIWPNTVVSNWSVARLISDSRKLFKAAGLEVPLIQTLHGRGYRLSHEVATRLQPGTVLDAAPNSESHAETYAESQAETHAENYVESHADAGLTRPQRAGSSAQQIAPPSASAATYRRLLRPALIAGGLLAALLGGMALWPGETRDRLEIGEPQGVKGRILWVDDHPQNNEAERQYLQRHHLAVYITSTTAEAMMLLSMYKYDAIITDMGRGEEPLAGLKLTQAVRAGGNHTPIYLYTIMPSEAQRKLVLAHGAQGIAVDSETLYLLLQPLLQRAAPPTQADGAGPQA</sequence>
<feature type="domain" description="OmpR/PhoB-type" evidence="5">
    <location>
        <begin position="1"/>
        <end position="98"/>
    </location>
</feature>
<feature type="modified residue" description="4-aspartylphosphate" evidence="2">
    <location>
        <position position="259"/>
    </location>
</feature>
<dbReference type="CDD" id="cd00156">
    <property type="entry name" value="REC"/>
    <property type="match status" value="1"/>
</dbReference>
<dbReference type="Pfam" id="PF00486">
    <property type="entry name" value="Trans_reg_C"/>
    <property type="match status" value="1"/>
</dbReference>
<organism evidence="6 7">
    <name type="scientific">Shewanella salipaludis</name>
    <dbReference type="NCBI Taxonomy" id="2723052"/>
    <lineage>
        <taxon>Bacteria</taxon>
        <taxon>Pseudomonadati</taxon>
        <taxon>Pseudomonadota</taxon>
        <taxon>Gammaproteobacteria</taxon>
        <taxon>Alteromonadales</taxon>
        <taxon>Shewanellaceae</taxon>
        <taxon>Shewanella</taxon>
    </lineage>
</organism>
<keyword evidence="7" id="KW-1185">Reference proteome</keyword>
<dbReference type="AlphaFoldDB" id="A0A972JML1"/>
<dbReference type="GO" id="GO:0000160">
    <property type="term" value="P:phosphorelay signal transduction system"/>
    <property type="evidence" value="ECO:0007669"/>
    <property type="project" value="InterPro"/>
</dbReference>
<evidence type="ECO:0000256" key="1">
    <source>
        <dbReference type="ARBA" id="ARBA00023125"/>
    </source>
</evidence>
<name>A0A972JML1_9GAMM</name>
<dbReference type="InterPro" id="IPR036388">
    <property type="entry name" value="WH-like_DNA-bd_sf"/>
</dbReference>
<feature type="domain" description="Response regulatory" evidence="4">
    <location>
        <begin position="210"/>
        <end position="326"/>
    </location>
</feature>
<evidence type="ECO:0000256" key="2">
    <source>
        <dbReference type="PROSITE-ProRule" id="PRU00169"/>
    </source>
</evidence>
<dbReference type="Pfam" id="PF00072">
    <property type="entry name" value="Response_reg"/>
    <property type="match status" value="1"/>
</dbReference>
<dbReference type="SUPFAM" id="SSF46894">
    <property type="entry name" value="C-terminal effector domain of the bipartite response regulators"/>
    <property type="match status" value="1"/>
</dbReference>
<dbReference type="EMBL" id="JAAXYH010000014">
    <property type="protein sequence ID" value="NMH66622.1"/>
    <property type="molecule type" value="Genomic_DNA"/>
</dbReference>
<evidence type="ECO:0000256" key="3">
    <source>
        <dbReference type="PROSITE-ProRule" id="PRU01091"/>
    </source>
</evidence>
<dbReference type="Proteomes" id="UP000737113">
    <property type="component" value="Unassembled WGS sequence"/>
</dbReference>
<proteinExistence type="predicted"/>